<organism evidence="4 5">
    <name type="scientific">Kribbella antiqua</name>
    <dbReference type="NCBI Taxonomy" id="2512217"/>
    <lineage>
        <taxon>Bacteria</taxon>
        <taxon>Bacillati</taxon>
        <taxon>Actinomycetota</taxon>
        <taxon>Actinomycetes</taxon>
        <taxon>Propionibacteriales</taxon>
        <taxon>Kribbellaceae</taxon>
        <taxon>Kribbella</taxon>
    </lineage>
</organism>
<keyword evidence="1" id="KW-1133">Transmembrane helix</keyword>
<evidence type="ECO:0000259" key="3">
    <source>
        <dbReference type="SMART" id="SM00014"/>
    </source>
</evidence>
<dbReference type="RefSeq" id="WP_132144374.1">
    <property type="nucleotide sequence ID" value="NZ_SLWR01000001.1"/>
</dbReference>
<protein>
    <submittedName>
        <fullName evidence="4">PAP2 superfamily protein</fullName>
    </submittedName>
</protein>
<feature type="domain" description="Phosphatidic acid phosphatase type 2/haloperoxidase" evidence="3">
    <location>
        <begin position="90"/>
        <end position="195"/>
    </location>
</feature>
<accession>A0A4R2J824</accession>
<dbReference type="OrthoDB" id="3823533at2"/>
<feature type="transmembrane region" description="Helical" evidence="1">
    <location>
        <begin position="89"/>
        <end position="107"/>
    </location>
</feature>
<evidence type="ECO:0000256" key="2">
    <source>
        <dbReference type="SAM" id="SignalP"/>
    </source>
</evidence>
<feature type="transmembrane region" description="Helical" evidence="1">
    <location>
        <begin position="180"/>
        <end position="200"/>
    </location>
</feature>
<evidence type="ECO:0000256" key="1">
    <source>
        <dbReference type="SAM" id="Phobius"/>
    </source>
</evidence>
<feature type="chain" id="PRO_5039191768" evidence="2">
    <location>
        <begin position="25"/>
        <end position="219"/>
    </location>
</feature>
<comment type="caution">
    <text evidence="4">The sequence shown here is derived from an EMBL/GenBank/DDBJ whole genome shotgun (WGS) entry which is preliminary data.</text>
</comment>
<sequence length="219" mass="23341">MATERFTKAHLLAVASTVAFLALAAIVATGLTQGLDDRLRQVFRPNDVWGNPWQVILGPVTDGLAPPFALGLLAVAGIIAAIRRKSRRPVVYVAVLAVVAVLITQVSKAILQRPDPHGHVGMLSGSYPSGHMVILLVVLGGAALVLWEKPPRWVWWLIVVAELTMGLSLLVLTMHWFTDVVGGGLLAVPVVVFANSPRFLGPVHRTARPTAVDPVGSPT</sequence>
<keyword evidence="5" id="KW-1185">Reference proteome</keyword>
<gene>
    <name evidence="4" type="ORF">EV646_1011066</name>
</gene>
<dbReference type="AlphaFoldDB" id="A0A4R2J824"/>
<feature type="transmembrane region" description="Helical" evidence="1">
    <location>
        <begin position="64"/>
        <end position="82"/>
    </location>
</feature>
<dbReference type="SMART" id="SM00014">
    <property type="entry name" value="acidPPc"/>
    <property type="match status" value="1"/>
</dbReference>
<dbReference type="EMBL" id="SLWR01000001">
    <property type="protein sequence ID" value="TCO52069.1"/>
    <property type="molecule type" value="Genomic_DNA"/>
</dbReference>
<proteinExistence type="predicted"/>
<feature type="transmembrane region" description="Helical" evidence="1">
    <location>
        <begin position="127"/>
        <end position="147"/>
    </location>
</feature>
<dbReference type="Gene3D" id="1.20.144.10">
    <property type="entry name" value="Phosphatidic acid phosphatase type 2/haloperoxidase"/>
    <property type="match status" value="1"/>
</dbReference>
<dbReference type="InterPro" id="IPR036938">
    <property type="entry name" value="PAP2/HPO_sf"/>
</dbReference>
<feature type="signal peptide" evidence="2">
    <location>
        <begin position="1"/>
        <end position="24"/>
    </location>
</feature>
<reference evidence="4 5" key="1">
    <citation type="journal article" date="2015" name="Stand. Genomic Sci.">
        <title>Genomic Encyclopedia of Bacterial and Archaeal Type Strains, Phase III: the genomes of soil and plant-associated and newly described type strains.</title>
        <authorList>
            <person name="Whitman W.B."/>
            <person name="Woyke T."/>
            <person name="Klenk H.P."/>
            <person name="Zhou Y."/>
            <person name="Lilburn T.G."/>
            <person name="Beck B.J."/>
            <person name="De Vos P."/>
            <person name="Vandamme P."/>
            <person name="Eisen J.A."/>
            <person name="Garrity G."/>
            <person name="Hugenholtz P."/>
            <person name="Kyrpides N.C."/>
        </authorList>
    </citation>
    <scope>NUCLEOTIDE SEQUENCE [LARGE SCALE GENOMIC DNA]</scope>
    <source>
        <strain evidence="4 5">VKM Ac-2541</strain>
    </source>
</reference>
<keyword evidence="1" id="KW-0472">Membrane</keyword>
<keyword evidence="2" id="KW-0732">Signal</keyword>
<dbReference type="InterPro" id="IPR000326">
    <property type="entry name" value="PAP2/HPO"/>
</dbReference>
<name>A0A4R2J824_9ACTN</name>
<dbReference type="SUPFAM" id="SSF48317">
    <property type="entry name" value="Acid phosphatase/Vanadium-dependent haloperoxidase"/>
    <property type="match status" value="1"/>
</dbReference>
<evidence type="ECO:0000313" key="4">
    <source>
        <dbReference type="EMBL" id="TCO52069.1"/>
    </source>
</evidence>
<feature type="transmembrane region" description="Helical" evidence="1">
    <location>
        <begin position="154"/>
        <end position="174"/>
    </location>
</feature>
<evidence type="ECO:0000313" key="5">
    <source>
        <dbReference type="Proteomes" id="UP000295573"/>
    </source>
</evidence>
<keyword evidence="1" id="KW-0812">Transmembrane</keyword>
<dbReference type="Pfam" id="PF01569">
    <property type="entry name" value="PAP2"/>
    <property type="match status" value="1"/>
</dbReference>
<dbReference type="Proteomes" id="UP000295573">
    <property type="component" value="Unassembled WGS sequence"/>
</dbReference>